<evidence type="ECO:0000313" key="1">
    <source>
        <dbReference type="EMBL" id="SCY11089.1"/>
    </source>
</evidence>
<sequence length="40" mass="4904">MRKRVYEKSWGGRGEHGFRYFDYERSNDELTIYITVVLCQ</sequence>
<keyword evidence="2" id="KW-1185">Reference proteome</keyword>
<protein>
    <submittedName>
        <fullName evidence="1">Uncharacterized protein</fullName>
    </submittedName>
</protein>
<proteinExistence type="predicted"/>
<name>A0A1G5D8B1_9FIRM</name>
<organism evidence="1 2">
    <name type="scientific">Butyrivibrio hungatei</name>
    <dbReference type="NCBI Taxonomy" id="185008"/>
    <lineage>
        <taxon>Bacteria</taxon>
        <taxon>Bacillati</taxon>
        <taxon>Bacillota</taxon>
        <taxon>Clostridia</taxon>
        <taxon>Lachnospirales</taxon>
        <taxon>Lachnospiraceae</taxon>
        <taxon>Butyrivibrio</taxon>
    </lineage>
</organism>
<accession>A0A1G5D8B1</accession>
<dbReference type="AlphaFoldDB" id="A0A1G5D8B1"/>
<dbReference type="Proteomes" id="UP000183047">
    <property type="component" value="Unassembled WGS sequence"/>
</dbReference>
<dbReference type="RefSeq" id="WP_278308261.1">
    <property type="nucleotide sequence ID" value="NZ_FMUR01000008.1"/>
</dbReference>
<reference evidence="2" key="1">
    <citation type="submission" date="2016-10" db="EMBL/GenBank/DDBJ databases">
        <authorList>
            <person name="Varghese N."/>
            <person name="Submissions S."/>
        </authorList>
    </citation>
    <scope>NUCLEOTIDE SEQUENCE [LARGE SCALE GENOMIC DNA]</scope>
    <source>
        <strain evidence="2">XBD2006</strain>
    </source>
</reference>
<gene>
    <name evidence="1" type="ORF">SAMN02910451_01395</name>
</gene>
<dbReference type="EMBL" id="FMUR01000008">
    <property type="protein sequence ID" value="SCY11089.1"/>
    <property type="molecule type" value="Genomic_DNA"/>
</dbReference>
<evidence type="ECO:0000313" key="2">
    <source>
        <dbReference type="Proteomes" id="UP000183047"/>
    </source>
</evidence>